<keyword evidence="2" id="KW-0675">Receptor</keyword>
<gene>
    <name evidence="2" type="ORF">KL86APRO_20183</name>
</gene>
<feature type="signal peptide" evidence="1">
    <location>
        <begin position="1"/>
        <end position="23"/>
    </location>
</feature>
<dbReference type="NCBIfam" id="TIGR02122">
    <property type="entry name" value="TRAP_TAXI"/>
    <property type="match status" value="1"/>
</dbReference>
<dbReference type="PANTHER" id="PTHR42941">
    <property type="entry name" value="SLL1037 PROTEIN"/>
    <property type="match status" value="1"/>
</dbReference>
<organism evidence="2">
    <name type="scientific">uncultured Alphaproteobacteria bacterium</name>
    <dbReference type="NCBI Taxonomy" id="91750"/>
    <lineage>
        <taxon>Bacteria</taxon>
        <taxon>Pseudomonadati</taxon>
        <taxon>Pseudomonadota</taxon>
        <taxon>Alphaproteobacteria</taxon>
        <taxon>environmental samples</taxon>
    </lineage>
</organism>
<dbReference type="InterPro" id="IPR011852">
    <property type="entry name" value="TRAP_TAXI"/>
</dbReference>
<evidence type="ECO:0000256" key="1">
    <source>
        <dbReference type="SAM" id="SignalP"/>
    </source>
</evidence>
<feature type="chain" id="PRO_5012397379" evidence="1">
    <location>
        <begin position="24"/>
        <end position="320"/>
    </location>
</feature>
<name>A0A212KID7_9PROT</name>
<dbReference type="EMBL" id="FLUO01000002">
    <property type="protein sequence ID" value="SBW11412.1"/>
    <property type="molecule type" value="Genomic_DNA"/>
</dbReference>
<proteinExistence type="predicted"/>
<dbReference type="PANTHER" id="PTHR42941:SF1">
    <property type="entry name" value="SLL1037 PROTEIN"/>
    <property type="match status" value="1"/>
</dbReference>
<dbReference type="Gene3D" id="3.40.190.10">
    <property type="entry name" value="Periplasmic binding protein-like II"/>
    <property type="match status" value="2"/>
</dbReference>
<evidence type="ECO:0000313" key="2">
    <source>
        <dbReference type="EMBL" id="SBW11412.1"/>
    </source>
</evidence>
<dbReference type="SUPFAM" id="SSF53850">
    <property type="entry name" value="Periplasmic binding protein-like II"/>
    <property type="match status" value="1"/>
</dbReference>
<dbReference type="Pfam" id="PF16868">
    <property type="entry name" value="NMT1_3"/>
    <property type="match status" value="1"/>
</dbReference>
<dbReference type="AlphaFoldDB" id="A0A212KID7"/>
<sequence length="320" mass="33763">MKTLVAGVVGALALGLAAGAAEAQTPVTLKSAKTTSSYYMMTVQLAEMLKKADPSFVPTVEESQGSVQNVKESFVRPGNFVFTAPPSLLADARKGNKPFEGQAHDNARTLFVMPGITVHFVVRSETGITSVEGLAGHTFVAGGKGTFCEQSVQKILGVLGLAGKVDIQSVELPAASSAMRNAKIDGFATCSAHPTPQLVELATTNDLTVLSFTDAERDKIVAMNPMYAPMTLAAGTYKGQDKPVATLAMPVGAYGTDKMDDKAAYAITKIFWEWKGKLAADNPWWTGVTPDMVALMGAKVHPGAAKYYAEAGVKIPDVMK</sequence>
<keyword evidence="1" id="KW-0732">Signal</keyword>
<reference evidence="2" key="1">
    <citation type="submission" date="2016-04" db="EMBL/GenBank/DDBJ databases">
        <authorList>
            <person name="Evans L.H."/>
            <person name="Alamgir A."/>
            <person name="Owens N."/>
            <person name="Weber N.D."/>
            <person name="Virtaneva K."/>
            <person name="Barbian K."/>
            <person name="Babar A."/>
            <person name="Rosenke K."/>
        </authorList>
    </citation>
    <scope>NUCLEOTIDE SEQUENCE</scope>
    <source>
        <strain evidence="2">86</strain>
    </source>
</reference>
<protein>
    <submittedName>
        <fullName evidence="2">TRAP transporter solute receptor</fullName>
    </submittedName>
</protein>
<accession>A0A212KID7</accession>